<evidence type="ECO:0000256" key="1">
    <source>
        <dbReference type="SAM" id="SignalP"/>
    </source>
</evidence>
<dbReference type="InterPro" id="IPR024331">
    <property type="entry name" value="DUF3859"/>
</dbReference>
<dbReference type="HOGENOM" id="CLU_1667852_0_0_6"/>
<dbReference type="EMBL" id="CP009048">
    <property type="protein sequence ID" value="AIL62748.1"/>
    <property type="molecule type" value="Genomic_DNA"/>
</dbReference>
<dbReference type="AlphaFoldDB" id="A0A077FBV5"/>
<proteinExistence type="predicted"/>
<name>A0A077FBV5_9PSED</name>
<evidence type="ECO:0000313" key="3">
    <source>
        <dbReference type="EMBL" id="AIL62748.1"/>
    </source>
</evidence>
<feature type="chain" id="PRO_5001718206" evidence="1">
    <location>
        <begin position="22"/>
        <end position="154"/>
    </location>
</feature>
<dbReference type="Pfam" id="PF12975">
    <property type="entry name" value="DUF3859"/>
    <property type="match status" value="1"/>
</dbReference>
<organism evidence="3 4">
    <name type="scientific">Pseudomonas alkylphenolica</name>
    <dbReference type="NCBI Taxonomy" id="237609"/>
    <lineage>
        <taxon>Bacteria</taxon>
        <taxon>Pseudomonadati</taxon>
        <taxon>Pseudomonadota</taxon>
        <taxon>Gammaproteobacteria</taxon>
        <taxon>Pseudomonadales</taxon>
        <taxon>Pseudomonadaceae</taxon>
        <taxon>Pseudomonas</taxon>
    </lineage>
</organism>
<gene>
    <name evidence="3" type="ORF">PSAKL28_35960</name>
</gene>
<keyword evidence="3" id="KW-0067">ATP-binding</keyword>
<dbReference type="eggNOG" id="ENOG5033EXE">
    <property type="taxonomic scope" value="Bacteria"/>
</dbReference>
<feature type="domain" description="DUF3859" evidence="2">
    <location>
        <begin position="24"/>
        <end position="153"/>
    </location>
</feature>
<evidence type="ECO:0000259" key="2">
    <source>
        <dbReference type="Pfam" id="PF12975"/>
    </source>
</evidence>
<feature type="signal peptide" evidence="1">
    <location>
        <begin position="1"/>
        <end position="21"/>
    </location>
</feature>
<dbReference type="Gene3D" id="2.60.40.2390">
    <property type="match status" value="1"/>
</dbReference>
<dbReference type="OrthoDB" id="6312831at2"/>
<accession>A0A077FBV5</accession>
<dbReference type="GO" id="GO:0004386">
    <property type="term" value="F:helicase activity"/>
    <property type="evidence" value="ECO:0007669"/>
    <property type="project" value="UniProtKB-KW"/>
</dbReference>
<keyword evidence="3" id="KW-0547">Nucleotide-binding</keyword>
<keyword evidence="3" id="KW-0378">Hydrolase</keyword>
<dbReference type="KEGG" id="palk:PSAKL28_35960"/>
<dbReference type="RefSeq" id="WP_038613091.1">
    <property type="nucleotide sequence ID" value="NZ_CP009048.1"/>
</dbReference>
<keyword evidence="1" id="KW-0732">Signal</keyword>
<dbReference type="Proteomes" id="UP000028931">
    <property type="component" value="Chromosome"/>
</dbReference>
<evidence type="ECO:0000313" key="4">
    <source>
        <dbReference type="Proteomes" id="UP000028931"/>
    </source>
</evidence>
<sequence length="154" mass="17452">MFFSRFSAVCGLLLVSGLAGAEVRVEGPIEYGLFETRHQNFQPGERVLTQSNQTIQSTDQIPARLGSKFGMRYRLEGKVADDTPLTLLYFTPGVRTPDGKRHDKFEVVQKLVPGAAQDVMAYEFTENHEVVPGQWHFMVFQGDRLLAEQRFTVR</sequence>
<keyword evidence="3" id="KW-0347">Helicase</keyword>
<reference evidence="3 4" key="1">
    <citation type="submission" date="2014-07" db="EMBL/GenBank/DDBJ databases">
        <authorList>
            <person name="Lee K."/>
            <person name="Lim J.Y."/>
            <person name="Hwang I."/>
        </authorList>
    </citation>
    <scope>NUCLEOTIDE SEQUENCE [LARGE SCALE GENOMIC DNA]</scope>
    <source>
        <strain evidence="3 4">KL28</strain>
    </source>
</reference>
<protein>
    <submittedName>
        <fullName evidence="3">DNA excision repair complex, helicase subunit</fullName>
    </submittedName>
</protein>